<reference evidence="1" key="1">
    <citation type="submission" date="2023-07" db="EMBL/GenBank/DDBJ databases">
        <authorList>
            <person name="Kim M.K."/>
        </authorList>
    </citation>
    <scope>NUCLEOTIDE SEQUENCE</scope>
    <source>
        <strain evidence="1">M29</strain>
    </source>
</reference>
<dbReference type="Proteomes" id="UP001167796">
    <property type="component" value="Unassembled WGS sequence"/>
</dbReference>
<evidence type="ECO:0008006" key="3">
    <source>
        <dbReference type="Google" id="ProtNLM"/>
    </source>
</evidence>
<keyword evidence="2" id="KW-1185">Reference proteome</keyword>
<dbReference type="InterPro" id="IPR008969">
    <property type="entry name" value="CarboxyPept-like_regulatory"/>
</dbReference>
<sequence>MTKTLFTLLILMTAYESPAQALKGWFQTIEKERGFQSDLFHFDGNRFYYRSSGCTGSTSGQGTFVVKAHHLQLYFEKTPADTSRIAHSLPCRADAMPTYCFLVVDRTSRVPLPGVSIISRKTKNGAVTTAAGTATFSYSSAPPADDLVTVWSVGYTPIDIPLPSAASRGFVVKLGPPYYFNEGDTLTFEIKKLRRNSFAMRPVFDSDDLDESKAAYTHCHLLGAEEKRKIMEWLAALH</sequence>
<organism evidence="1 2">
    <name type="scientific">Hymenobacter mellowenesis</name>
    <dbReference type="NCBI Taxonomy" id="3063995"/>
    <lineage>
        <taxon>Bacteria</taxon>
        <taxon>Pseudomonadati</taxon>
        <taxon>Bacteroidota</taxon>
        <taxon>Cytophagia</taxon>
        <taxon>Cytophagales</taxon>
        <taxon>Hymenobacteraceae</taxon>
        <taxon>Hymenobacter</taxon>
    </lineage>
</organism>
<gene>
    <name evidence="1" type="ORF">Q5H92_18125</name>
</gene>
<dbReference type="RefSeq" id="WP_305012971.1">
    <property type="nucleotide sequence ID" value="NZ_JAUQSX010000010.1"/>
</dbReference>
<proteinExistence type="predicted"/>
<comment type="caution">
    <text evidence="1">The sequence shown here is derived from an EMBL/GenBank/DDBJ whole genome shotgun (WGS) entry which is preliminary data.</text>
</comment>
<evidence type="ECO:0000313" key="2">
    <source>
        <dbReference type="Proteomes" id="UP001167796"/>
    </source>
</evidence>
<accession>A0ABT9AEM5</accession>
<protein>
    <recommendedName>
        <fullName evidence="3">Carboxypeptidase regulatory-like domain-containing protein</fullName>
    </recommendedName>
</protein>
<evidence type="ECO:0000313" key="1">
    <source>
        <dbReference type="EMBL" id="MDO7848290.1"/>
    </source>
</evidence>
<name>A0ABT9AEM5_9BACT</name>
<dbReference type="SUPFAM" id="SSF49464">
    <property type="entry name" value="Carboxypeptidase regulatory domain-like"/>
    <property type="match status" value="1"/>
</dbReference>
<dbReference type="EMBL" id="JAUQSX010000010">
    <property type="protein sequence ID" value="MDO7848290.1"/>
    <property type="molecule type" value="Genomic_DNA"/>
</dbReference>